<dbReference type="RefSeq" id="WP_317794142.1">
    <property type="nucleotide sequence ID" value="NZ_AP028461.1"/>
</dbReference>
<comment type="similarity">
    <text evidence="1">Belongs to the sigma-70 factor family. ECF subfamily.</text>
</comment>
<gene>
    <name evidence="5" type="ORF">ACFQ5G_53790</name>
</gene>
<keyword evidence="1" id="KW-0804">Transcription</keyword>
<dbReference type="PROSITE" id="PS01063">
    <property type="entry name" value="SIGMA70_ECF"/>
    <property type="match status" value="1"/>
</dbReference>
<dbReference type="InterPro" id="IPR014284">
    <property type="entry name" value="RNA_pol_sigma-70_dom"/>
</dbReference>
<keyword evidence="1" id="KW-0805">Transcription regulation</keyword>
<dbReference type="Gene3D" id="1.10.1740.10">
    <property type="match status" value="1"/>
</dbReference>
<feature type="domain" description="Lcl C-terminal" evidence="4">
    <location>
        <begin position="388"/>
        <end position="502"/>
    </location>
</feature>
<dbReference type="Pfam" id="PF04542">
    <property type="entry name" value="Sigma70_r2"/>
    <property type="match status" value="1"/>
</dbReference>
<dbReference type="Proteomes" id="UP001597183">
    <property type="component" value="Unassembled WGS sequence"/>
</dbReference>
<dbReference type="InterPro" id="IPR007627">
    <property type="entry name" value="RNA_pol_sigma70_r2"/>
</dbReference>
<keyword evidence="1" id="KW-0238">DNA-binding</keyword>
<dbReference type="Pfam" id="PF07603">
    <property type="entry name" value="Lcl_C"/>
    <property type="match status" value="2"/>
</dbReference>
<dbReference type="SUPFAM" id="SSF88946">
    <property type="entry name" value="Sigma2 domain of RNA polymerase sigma factors"/>
    <property type="match status" value="1"/>
</dbReference>
<sequence>MSRHRDNERQRITAAQRGDRRAQEELARTYLPLVYNVAGRALSSHQDVEDVVQETMLQVIRALPGLRQPGSIRAWILTIAMQQVGAHQRQAAADSTAALEVLTDTGTDFEELAILRLQLSDQRRQVAEASRWLDAEDRNVLALWWQETAGHLERAETAAALETTAAYAAVRIQRMRAQLDRGRSLVAALDARPRCPELVDAAAGWDGRPSPLWRKRLDRHVRECDLCLSNSREEVAVERLLVGCGLVPVPAALTTAVLGKISATGGAATAPRPNLTSALRAKPLAAAATAAVVAIGGALAYAAASGSDQPRPTDRVVAAATSLAPSPSIAASPSPVASPSASKADAAPAKTSKAAAAPATGGCGKQLAKIWASWPMPDKGRYTNLSDGTVRDNTTCLVWQRTHAPGTYTFTAAKQYCAGLELDGGGWHLPSRVELTSIVDYRADNPAVDTGTFAGTPPRFFWTSSPWAVTKTPLRAWIINFYEGLASNAAEQTGKYHVRCARTAEGSGRPAYKISGGQVTDPATGLTWQRASAGEMPAADAAGYCAGLTLGGHDWRLPTLKELATTVDETRVSPAIDVAAFPDTPKTARYWSSTVAEPRPADRWMLGYNDGVTTYKPYETGNVRCVR</sequence>
<dbReference type="InterPro" id="IPR011460">
    <property type="entry name" value="Lcl_C"/>
</dbReference>
<evidence type="ECO:0000313" key="6">
    <source>
        <dbReference type="Proteomes" id="UP001597183"/>
    </source>
</evidence>
<feature type="domain" description="RNA polymerase sigma-70 region 2" evidence="3">
    <location>
        <begin position="26"/>
        <end position="90"/>
    </location>
</feature>
<keyword evidence="1" id="KW-0731">Sigma factor</keyword>
<evidence type="ECO:0000256" key="1">
    <source>
        <dbReference type="RuleBase" id="RU000716"/>
    </source>
</evidence>
<proteinExistence type="inferred from homology"/>
<feature type="region of interest" description="Disordered" evidence="2">
    <location>
        <begin position="1"/>
        <end position="20"/>
    </location>
</feature>
<dbReference type="InterPro" id="IPR000838">
    <property type="entry name" value="RNA_pol_sigma70_ECF_CS"/>
</dbReference>
<protein>
    <recommendedName>
        <fullName evidence="1">RNA polymerase sigma factor</fullName>
    </recommendedName>
</protein>
<dbReference type="EMBL" id="JBHTMK010000079">
    <property type="protein sequence ID" value="MFD1374261.1"/>
    <property type="molecule type" value="Genomic_DNA"/>
</dbReference>
<dbReference type="InterPro" id="IPR013325">
    <property type="entry name" value="RNA_pol_sigma_r2"/>
</dbReference>
<name>A0ABW4ATN5_9ACTN</name>
<reference evidence="6" key="1">
    <citation type="journal article" date="2019" name="Int. J. Syst. Evol. Microbiol.">
        <title>The Global Catalogue of Microorganisms (GCM) 10K type strain sequencing project: providing services to taxonomists for standard genome sequencing and annotation.</title>
        <authorList>
            <consortium name="The Broad Institute Genomics Platform"/>
            <consortium name="The Broad Institute Genome Sequencing Center for Infectious Disease"/>
            <person name="Wu L."/>
            <person name="Ma J."/>
        </authorList>
    </citation>
    <scope>NUCLEOTIDE SEQUENCE [LARGE SCALE GENOMIC DNA]</scope>
    <source>
        <strain evidence="6">CCM 7526</strain>
    </source>
</reference>
<evidence type="ECO:0000313" key="5">
    <source>
        <dbReference type="EMBL" id="MFD1374261.1"/>
    </source>
</evidence>
<feature type="domain" description="Lcl C-terminal" evidence="4">
    <location>
        <begin position="518"/>
        <end position="627"/>
    </location>
</feature>
<accession>A0ABW4ATN5</accession>
<comment type="caution">
    <text evidence="5">The sequence shown here is derived from an EMBL/GenBank/DDBJ whole genome shotgun (WGS) entry which is preliminary data.</text>
</comment>
<dbReference type="PANTHER" id="PTHR35812">
    <property type="entry name" value="LIPOPROTEIN"/>
    <property type="match status" value="1"/>
</dbReference>
<evidence type="ECO:0000259" key="3">
    <source>
        <dbReference type="Pfam" id="PF04542"/>
    </source>
</evidence>
<keyword evidence="6" id="KW-1185">Reference proteome</keyword>
<evidence type="ECO:0000259" key="4">
    <source>
        <dbReference type="Pfam" id="PF07603"/>
    </source>
</evidence>
<feature type="region of interest" description="Disordered" evidence="2">
    <location>
        <begin position="326"/>
        <end position="345"/>
    </location>
</feature>
<organism evidence="5 6">
    <name type="scientific">Actinoplanes sichuanensis</name>
    <dbReference type="NCBI Taxonomy" id="512349"/>
    <lineage>
        <taxon>Bacteria</taxon>
        <taxon>Bacillati</taxon>
        <taxon>Actinomycetota</taxon>
        <taxon>Actinomycetes</taxon>
        <taxon>Micromonosporales</taxon>
        <taxon>Micromonosporaceae</taxon>
        <taxon>Actinoplanes</taxon>
    </lineage>
</organism>
<evidence type="ECO:0000256" key="2">
    <source>
        <dbReference type="SAM" id="MobiDB-lite"/>
    </source>
</evidence>
<dbReference type="NCBIfam" id="TIGR02937">
    <property type="entry name" value="sigma70-ECF"/>
    <property type="match status" value="1"/>
</dbReference>
<dbReference type="PANTHER" id="PTHR35812:SF1">
    <property type="entry name" value="LIPOPROTEIN"/>
    <property type="match status" value="1"/>
</dbReference>